<dbReference type="Proteomes" id="UP001589887">
    <property type="component" value="Unassembled WGS sequence"/>
</dbReference>
<organism evidence="2 3">
    <name type="scientific">Streptomyces noboritoensis</name>
    <dbReference type="NCBI Taxonomy" id="67337"/>
    <lineage>
        <taxon>Bacteria</taxon>
        <taxon>Bacillati</taxon>
        <taxon>Actinomycetota</taxon>
        <taxon>Actinomycetes</taxon>
        <taxon>Kitasatosporales</taxon>
        <taxon>Streptomycetaceae</taxon>
        <taxon>Streptomyces</taxon>
    </lineage>
</organism>
<dbReference type="EMBL" id="JBHMQV010000001">
    <property type="protein sequence ID" value="MFC0843082.1"/>
    <property type="molecule type" value="Genomic_DNA"/>
</dbReference>
<dbReference type="SUPFAM" id="SSF81901">
    <property type="entry name" value="HCP-like"/>
    <property type="match status" value="1"/>
</dbReference>
<proteinExistence type="predicted"/>
<dbReference type="RefSeq" id="WP_394316865.1">
    <property type="nucleotide sequence ID" value="NZ_JBHMQV010000001.1"/>
</dbReference>
<evidence type="ECO:0000256" key="1">
    <source>
        <dbReference type="SAM" id="MobiDB-lite"/>
    </source>
</evidence>
<reference evidence="2 3" key="1">
    <citation type="submission" date="2024-09" db="EMBL/GenBank/DDBJ databases">
        <authorList>
            <person name="Sun Q."/>
            <person name="Mori K."/>
        </authorList>
    </citation>
    <scope>NUCLEOTIDE SEQUENCE [LARGE SCALE GENOMIC DNA]</scope>
    <source>
        <strain evidence="2 3">JCM 4557</strain>
    </source>
</reference>
<gene>
    <name evidence="2" type="ORF">ACFH04_04895</name>
</gene>
<sequence>MTSPIDGVLARARLSHRPCTEADVDAAEQRLAARVAAPPPAPARPDRFRLAAWRALLSEPGPPLDEVCAAQDLTVVCEMFVIHPDALDDLKLFFARALPEPAGARILGCMLHLTGRPESARFWWQYAAGAGDAAATFCLGLHHRALGEHPEAEWWHTQTDTLSAHGATVANVDLTTTLRILRALRTGPLPVPDLVHAVLDYIPAALSYVDDDLELPLPDPDFTDHITALTTHAATAGSPRTPSGRAPDPLPERPTRDRSTSFTTGWRVNTGRPWPHGPYGPYDPSDLP</sequence>
<name>A0ABV6TBE5_9ACTN</name>
<feature type="region of interest" description="Disordered" evidence="1">
    <location>
        <begin position="232"/>
        <end position="288"/>
    </location>
</feature>
<keyword evidence="3" id="KW-1185">Reference proteome</keyword>
<accession>A0ABV6TBE5</accession>
<evidence type="ECO:0000313" key="2">
    <source>
        <dbReference type="EMBL" id="MFC0843082.1"/>
    </source>
</evidence>
<protein>
    <submittedName>
        <fullName evidence="2">Uncharacterized protein</fullName>
    </submittedName>
</protein>
<evidence type="ECO:0000313" key="3">
    <source>
        <dbReference type="Proteomes" id="UP001589887"/>
    </source>
</evidence>
<feature type="compositionally biased region" description="Basic and acidic residues" evidence="1">
    <location>
        <begin position="250"/>
        <end position="259"/>
    </location>
</feature>
<comment type="caution">
    <text evidence="2">The sequence shown here is derived from an EMBL/GenBank/DDBJ whole genome shotgun (WGS) entry which is preliminary data.</text>
</comment>